<keyword evidence="9" id="KW-1185">Reference proteome</keyword>
<accession>A0ABZ1ASE8</accession>
<feature type="domain" description="EamA" evidence="7">
    <location>
        <begin position="2"/>
        <end position="117"/>
    </location>
</feature>
<dbReference type="InterPro" id="IPR037185">
    <property type="entry name" value="EmrE-like"/>
</dbReference>
<dbReference type="PANTHER" id="PTHR42920:SF14">
    <property type="entry name" value="TRANSPORTER, DRUG_METABOLITE EXPORTER FAMILY"/>
    <property type="match status" value="1"/>
</dbReference>
<gene>
    <name evidence="8" type="ORF">U5817_12385</name>
</gene>
<evidence type="ECO:0000256" key="1">
    <source>
        <dbReference type="ARBA" id="ARBA00004651"/>
    </source>
</evidence>
<keyword evidence="4 6" id="KW-1133">Transmembrane helix</keyword>
<feature type="transmembrane region" description="Helical" evidence="6">
    <location>
        <begin position="130"/>
        <end position="149"/>
    </location>
</feature>
<organism evidence="8 9">
    <name type="scientific">Aromatoleum evansii</name>
    <name type="common">Azoarcus evansii</name>
    <dbReference type="NCBI Taxonomy" id="59406"/>
    <lineage>
        <taxon>Bacteria</taxon>
        <taxon>Pseudomonadati</taxon>
        <taxon>Pseudomonadota</taxon>
        <taxon>Betaproteobacteria</taxon>
        <taxon>Rhodocyclales</taxon>
        <taxon>Rhodocyclaceae</taxon>
        <taxon>Aromatoleum</taxon>
    </lineage>
</organism>
<dbReference type="InterPro" id="IPR000620">
    <property type="entry name" value="EamA_dom"/>
</dbReference>
<feature type="transmembrane region" description="Helical" evidence="6">
    <location>
        <begin position="12"/>
        <end position="33"/>
    </location>
</feature>
<evidence type="ECO:0000256" key="5">
    <source>
        <dbReference type="ARBA" id="ARBA00023136"/>
    </source>
</evidence>
<evidence type="ECO:0000313" key="9">
    <source>
        <dbReference type="Proteomes" id="UP001626593"/>
    </source>
</evidence>
<dbReference type="Proteomes" id="UP001626593">
    <property type="component" value="Chromosome"/>
</dbReference>
<evidence type="ECO:0000256" key="2">
    <source>
        <dbReference type="ARBA" id="ARBA00022475"/>
    </source>
</evidence>
<evidence type="ECO:0000259" key="7">
    <source>
        <dbReference type="Pfam" id="PF00892"/>
    </source>
</evidence>
<feature type="transmembrane region" description="Helical" evidence="6">
    <location>
        <begin position="226"/>
        <end position="245"/>
    </location>
</feature>
<dbReference type="RefSeq" id="WP_407280937.1">
    <property type="nucleotide sequence ID" value="NZ_CP141259.1"/>
</dbReference>
<keyword evidence="3 6" id="KW-0812">Transmembrane</keyword>
<feature type="transmembrane region" description="Helical" evidence="6">
    <location>
        <begin position="73"/>
        <end position="93"/>
    </location>
</feature>
<feature type="transmembrane region" description="Helical" evidence="6">
    <location>
        <begin position="100"/>
        <end position="118"/>
    </location>
</feature>
<dbReference type="SUPFAM" id="SSF103481">
    <property type="entry name" value="Multidrug resistance efflux transporter EmrE"/>
    <property type="match status" value="1"/>
</dbReference>
<proteinExistence type="predicted"/>
<evidence type="ECO:0000313" key="8">
    <source>
        <dbReference type="EMBL" id="WRL48810.1"/>
    </source>
</evidence>
<reference evidence="8 9" key="1">
    <citation type="submission" date="2023-12" db="EMBL/GenBank/DDBJ databases">
        <title>A. evansii MAY27, complete genome.</title>
        <authorList>
            <person name="Wang Y."/>
        </authorList>
    </citation>
    <scope>NUCLEOTIDE SEQUENCE [LARGE SCALE GENOMIC DNA]</scope>
    <source>
        <strain evidence="8 9">MAY27</strain>
    </source>
</reference>
<sequence length="278" mass="29518">MAKDALHVVDTFYLNTLRYGVTAAAFILVLWLTEGRKALSFDGTFPCTGLFGAIGFAGFSLFAFVGLAHTQAAHAAIIMAMQPMIGALVRWLWQGHRPPRITLICIAAAFAGVFLVVARGQLDNLFTGAGWGDLVIVLGAVSWVVYTLAAGSFRDWSPLRYTALTCLMGEAAIVVATVLATIAGLASAPSPQSLYPAGPQLLYLVLLASIVAVLAWNAGIRSLDPLSGMLFINVVPITAFLIGLYQGRHFVAAELIGATLVVLALLTNGLALKFFHVR</sequence>
<feature type="transmembrane region" description="Helical" evidence="6">
    <location>
        <begin position="200"/>
        <end position="219"/>
    </location>
</feature>
<keyword evidence="5 6" id="KW-0472">Membrane</keyword>
<dbReference type="Pfam" id="PF00892">
    <property type="entry name" value="EamA"/>
    <property type="match status" value="2"/>
</dbReference>
<evidence type="ECO:0000256" key="3">
    <source>
        <dbReference type="ARBA" id="ARBA00022692"/>
    </source>
</evidence>
<evidence type="ECO:0000256" key="4">
    <source>
        <dbReference type="ARBA" id="ARBA00022989"/>
    </source>
</evidence>
<feature type="domain" description="EamA" evidence="7">
    <location>
        <begin position="131"/>
        <end position="266"/>
    </location>
</feature>
<feature type="transmembrane region" description="Helical" evidence="6">
    <location>
        <begin position="161"/>
        <end position="188"/>
    </location>
</feature>
<dbReference type="PANTHER" id="PTHR42920">
    <property type="entry name" value="OS03G0707200 PROTEIN-RELATED"/>
    <property type="match status" value="1"/>
</dbReference>
<dbReference type="EMBL" id="CP141259">
    <property type="protein sequence ID" value="WRL48810.1"/>
    <property type="molecule type" value="Genomic_DNA"/>
</dbReference>
<name>A0ABZ1ASE8_AROEV</name>
<evidence type="ECO:0000256" key="6">
    <source>
        <dbReference type="SAM" id="Phobius"/>
    </source>
</evidence>
<dbReference type="InterPro" id="IPR051258">
    <property type="entry name" value="Diverse_Substrate_Transporter"/>
</dbReference>
<feature type="transmembrane region" description="Helical" evidence="6">
    <location>
        <begin position="251"/>
        <end position="272"/>
    </location>
</feature>
<comment type="subcellular location">
    <subcellularLocation>
        <location evidence="1">Cell membrane</location>
        <topology evidence="1">Multi-pass membrane protein</topology>
    </subcellularLocation>
</comment>
<keyword evidence="2" id="KW-1003">Cell membrane</keyword>
<feature type="transmembrane region" description="Helical" evidence="6">
    <location>
        <begin position="45"/>
        <end position="67"/>
    </location>
</feature>
<protein>
    <submittedName>
        <fullName evidence="8">DMT family transporter</fullName>
    </submittedName>
</protein>